<protein>
    <submittedName>
        <fullName evidence="2">Uncharacterized protein</fullName>
    </submittedName>
</protein>
<keyword evidence="3" id="KW-1185">Reference proteome</keyword>
<dbReference type="Proteomes" id="UP001497623">
    <property type="component" value="Unassembled WGS sequence"/>
</dbReference>
<keyword evidence="1" id="KW-0732">Signal</keyword>
<feature type="signal peptide" evidence="1">
    <location>
        <begin position="1"/>
        <end position="20"/>
    </location>
</feature>
<feature type="chain" id="PRO_5043932023" evidence="1">
    <location>
        <begin position="21"/>
        <end position="162"/>
    </location>
</feature>
<dbReference type="AlphaFoldDB" id="A0AAV2QX18"/>
<accession>A0AAV2QX18</accession>
<proteinExistence type="predicted"/>
<dbReference type="EMBL" id="CAXKWB010012854">
    <property type="protein sequence ID" value="CAL4105725.1"/>
    <property type="molecule type" value="Genomic_DNA"/>
</dbReference>
<reference evidence="2 3" key="1">
    <citation type="submission" date="2024-05" db="EMBL/GenBank/DDBJ databases">
        <authorList>
            <person name="Wallberg A."/>
        </authorList>
    </citation>
    <scope>NUCLEOTIDE SEQUENCE [LARGE SCALE GENOMIC DNA]</scope>
</reference>
<organism evidence="2 3">
    <name type="scientific">Meganyctiphanes norvegica</name>
    <name type="common">Northern krill</name>
    <name type="synonym">Thysanopoda norvegica</name>
    <dbReference type="NCBI Taxonomy" id="48144"/>
    <lineage>
        <taxon>Eukaryota</taxon>
        <taxon>Metazoa</taxon>
        <taxon>Ecdysozoa</taxon>
        <taxon>Arthropoda</taxon>
        <taxon>Crustacea</taxon>
        <taxon>Multicrustacea</taxon>
        <taxon>Malacostraca</taxon>
        <taxon>Eumalacostraca</taxon>
        <taxon>Eucarida</taxon>
        <taxon>Euphausiacea</taxon>
        <taxon>Euphausiidae</taxon>
        <taxon>Meganyctiphanes</taxon>
    </lineage>
</organism>
<sequence length="162" mass="18089">MALKFLVLLILSSCHKPSNAYSDFNIQIKESVDVGPNIDVDHDVFVGRKDSCSNHEFRKDHVCKTCKNGEDALDFCKKRYGENPETADDKYVFNGHDISFTRSPGRSPFSCTMDSTVKTFVCFVQAGDPNTWITAQFIGYCTADHAVNNGYLYPASVICQVP</sequence>
<name>A0AAV2QX18_MEGNR</name>
<gene>
    <name evidence="2" type="ORF">MNOR_LOCUS18159</name>
</gene>
<evidence type="ECO:0000313" key="3">
    <source>
        <dbReference type="Proteomes" id="UP001497623"/>
    </source>
</evidence>
<evidence type="ECO:0000256" key="1">
    <source>
        <dbReference type="SAM" id="SignalP"/>
    </source>
</evidence>
<comment type="caution">
    <text evidence="2">The sequence shown here is derived from an EMBL/GenBank/DDBJ whole genome shotgun (WGS) entry which is preliminary data.</text>
</comment>
<evidence type="ECO:0000313" key="2">
    <source>
        <dbReference type="EMBL" id="CAL4105725.1"/>
    </source>
</evidence>